<protein>
    <submittedName>
        <fullName evidence="1">Uncharacterized protein</fullName>
    </submittedName>
</protein>
<organism evidence="1 2">
    <name type="scientific">Lentinula lateritia</name>
    <dbReference type="NCBI Taxonomy" id="40482"/>
    <lineage>
        <taxon>Eukaryota</taxon>
        <taxon>Fungi</taxon>
        <taxon>Dikarya</taxon>
        <taxon>Basidiomycota</taxon>
        <taxon>Agaricomycotina</taxon>
        <taxon>Agaricomycetes</taxon>
        <taxon>Agaricomycetidae</taxon>
        <taxon>Agaricales</taxon>
        <taxon>Marasmiineae</taxon>
        <taxon>Omphalotaceae</taxon>
        <taxon>Lentinula</taxon>
    </lineage>
</organism>
<name>A0ABQ8VAY9_9AGAR</name>
<evidence type="ECO:0000313" key="1">
    <source>
        <dbReference type="EMBL" id="KAJ4484512.1"/>
    </source>
</evidence>
<dbReference type="Proteomes" id="UP001150217">
    <property type="component" value="Unassembled WGS sequence"/>
</dbReference>
<accession>A0ABQ8VAY9</accession>
<keyword evidence="2" id="KW-1185">Reference proteome</keyword>
<sequence>MVLSGYSWKQVGGLIQRIGHTFGLNLTSEMSRRTVSRAILEGGVAVKLQMGYEILNTPGMTLSADSTSRRKQNYESRHIALQVPDYAELKNSIHVKPASYHRVCFFVIEATNDHSSQGSPSVSIGSSPFGIFSVSFLGGTEIMLLAKRHLQEESEKKLAKEELADVILYLASWNAKKLEEVGGIEAWNALTPQEQAHRDVALMKEILDDLGQKEYDNLPEQARRNLDRFIWAGCCMHKDMNSFKGGNSEMMAEWAELGVDPPVLLANEANASILHKVLNPGLKPCHKVAAAG</sequence>
<evidence type="ECO:0000313" key="2">
    <source>
        <dbReference type="Proteomes" id="UP001150217"/>
    </source>
</evidence>
<dbReference type="EMBL" id="JANVFT010000053">
    <property type="protein sequence ID" value="KAJ4484512.1"/>
    <property type="molecule type" value="Genomic_DNA"/>
</dbReference>
<reference evidence="1" key="1">
    <citation type="submission" date="2022-08" db="EMBL/GenBank/DDBJ databases">
        <title>A Global Phylogenomic Analysis of the Shiitake Genus Lentinula.</title>
        <authorList>
            <consortium name="DOE Joint Genome Institute"/>
            <person name="Sierra-Patev S."/>
            <person name="Min B."/>
            <person name="Naranjo-Ortiz M."/>
            <person name="Looney B."/>
            <person name="Konkel Z."/>
            <person name="Slot J.C."/>
            <person name="Sakamoto Y."/>
            <person name="Steenwyk J.L."/>
            <person name="Rokas A."/>
            <person name="Carro J."/>
            <person name="Camarero S."/>
            <person name="Ferreira P."/>
            <person name="Molpeceres G."/>
            <person name="Ruiz-Duenas F.J."/>
            <person name="Serrano A."/>
            <person name="Henrissat B."/>
            <person name="Drula E."/>
            <person name="Hughes K.W."/>
            <person name="Mata J.L."/>
            <person name="Ishikawa N.K."/>
            <person name="Vargas-Isla R."/>
            <person name="Ushijima S."/>
            <person name="Smith C.A."/>
            <person name="Ahrendt S."/>
            <person name="Andreopoulos W."/>
            <person name="He G."/>
            <person name="Labutti K."/>
            <person name="Lipzen A."/>
            <person name="Ng V."/>
            <person name="Riley R."/>
            <person name="Sandor L."/>
            <person name="Barry K."/>
            <person name="Martinez A.T."/>
            <person name="Xiao Y."/>
            <person name="Gibbons J.G."/>
            <person name="Terashima K."/>
            <person name="Grigoriev I.V."/>
            <person name="Hibbett D.S."/>
        </authorList>
    </citation>
    <scope>NUCLEOTIDE SEQUENCE</scope>
    <source>
        <strain evidence="1">RHP3577 ss4</strain>
    </source>
</reference>
<proteinExistence type="predicted"/>
<comment type="caution">
    <text evidence="1">The sequence shown here is derived from an EMBL/GenBank/DDBJ whole genome shotgun (WGS) entry which is preliminary data.</text>
</comment>
<gene>
    <name evidence="1" type="ORF">C8R41DRAFT_921591</name>
</gene>